<feature type="region of interest" description="Disordered" evidence="1">
    <location>
        <begin position="245"/>
        <end position="291"/>
    </location>
</feature>
<name>A0ABS6UET4_9PSEU</name>
<sequence length="322" mass="32475">MQGWAISPAPNSTTTEFRAGPSTLGTGALRFGPIAVTPAASKFIIGRATSLPTATAGVAVDYYIDPAATNKAPEQYYLNVYADSAADGTPPASFYECRYDYVASVSGDGWHTLTATAATTATDVSVRENTACGDSLDDLPAGSTVFLVALNAGDTSSNDAGIAGGFDRARLSTGATTTTYDFEPLTPPACESAPRPGRTGTARADVVRGTAAGDRVDLLAGDDVADLLGGDDCVLGGAGRDTLRTGDGADQVSGGADADTIDSGAGDDLVDPGAGRDVVSTGSGDDDVSAADGEVDVVDCGAGVDTVRADRTDVLRHCETRL</sequence>
<dbReference type="InterPro" id="IPR001343">
    <property type="entry name" value="Hemolysn_Ca-bd"/>
</dbReference>
<evidence type="ECO:0000313" key="3">
    <source>
        <dbReference type="Proteomes" id="UP000694300"/>
    </source>
</evidence>
<dbReference type="Proteomes" id="UP000694300">
    <property type="component" value="Unassembled WGS sequence"/>
</dbReference>
<reference evidence="2 3" key="1">
    <citation type="submission" date="2020-11" db="EMBL/GenBank/DDBJ databases">
        <title>Pseudonocardia abyssalis sp. nov. and Pseudonocardia oceani sp. nov., description and phylogenomic analysis of two novel actinomycetes isolated from the deep Southern Ocean.</title>
        <authorList>
            <person name="Parra J."/>
        </authorList>
    </citation>
    <scope>NUCLEOTIDE SEQUENCE [LARGE SCALE GENOMIC DNA]</scope>
    <source>
        <strain evidence="3">KRD185</strain>
    </source>
</reference>
<dbReference type="Pfam" id="PF00353">
    <property type="entry name" value="HemolysinCabind"/>
    <property type="match status" value="3"/>
</dbReference>
<feature type="region of interest" description="Disordered" evidence="1">
    <location>
        <begin position="183"/>
        <end position="203"/>
    </location>
</feature>
<keyword evidence="3" id="KW-1185">Reference proteome</keyword>
<organism evidence="2 3">
    <name type="scientific">Pseudonocardia oceani</name>
    <dbReference type="NCBI Taxonomy" id="2792013"/>
    <lineage>
        <taxon>Bacteria</taxon>
        <taxon>Bacillati</taxon>
        <taxon>Actinomycetota</taxon>
        <taxon>Actinomycetes</taxon>
        <taxon>Pseudonocardiales</taxon>
        <taxon>Pseudonocardiaceae</taxon>
        <taxon>Pseudonocardia</taxon>
    </lineage>
</organism>
<proteinExistence type="predicted"/>
<dbReference type="EMBL" id="JADQDF010000001">
    <property type="protein sequence ID" value="MBW0130745.1"/>
    <property type="molecule type" value="Genomic_DNA"/>
</dbReference>
<evidence type="ECO:0000256" key="1">
    <source>
        <dbReference type="SAM" id="MobiDB-lite"/>
    </source>
</evidence>
<accession>A0ABS6UET4</accession>
<evidence type="ECO:0008006" key="4">
    <source>
        <dbReference type="Google" id="ProtNLM"/>
    </source>
</evidence>
<gene>
    <name evidence="2" type="ORF">I4I82_24180</name>
</gene>
<protein>
    <recommendedName>
        <fullName evidence="4">Hemolysin type calcium-binding protein</fullName>
    </recommendedName>
</protein>
<comment type="caution">
    <text evidence="2">The sequence shown here is derived from an EMBL/GenBank/DDBJ whole genome shotgun (WGS) entry which is preliminary data.</text>
</comment>
<evidence type="ECO:0000313" key="2">
    <source>
        <dbReference type="EMBL" id="MBW0130745.1"/>
    </source>
</evidence>